<evidence type="ECO:0000313" key="1">
    <source>
        <dbReference type="EMBL" id="SVD59043.1"/>
    </source>
</evidence>
<protein>
    <submittedName>
        <fullName evidence="1">Uncharacterized protein</fullName>
    </submittedName>
</protein>
<dbReference type="AlphaFoldDB" id="A0A382WJS5"/>
<organism evidence="1">
    <name type="scientific">marine metagenome</name>
    <dbReference type="NCBI Taxonomy" id="408172"/>
    <lineage>
        <taxon>unclassified sequences</taxon>
        <taxon>metagenomes</taxon>
        <taxon>ecological metagenomes</taxon>
    </lineage>
</organism>
<reference evidence="1" key="1">
    <citation type="submission" date="2018-05" db="EMBL/GenBank/DDBJ databases">
        <authorList>
            <person name="Lanie J.A."/>
            <person name="Ng W.-L."/>
            <person name="Kazmierczak K.M."/>
            <person name="Andrzejewski T.M."/>
            <person name="Davidsen T.M."/>
            <person name="Wayne K.J."/>
            <person name="Tettelin H."/>
            <person name="Glass J.I."/>
            <person name="Rusch D."/>
            <person name="Podicherti R."/>
            <person name="Tsui H.-C.T."/>
            <person name="Winkler M.E."/>
        </authorList>
    </citation>
    <scope>NUCLEOTIDE SEQUENCE</scope>
</reference>
<accession>A0A382WJS5</accession>
<feature type="non-terminal residue" evidence="1">
    <location>
        <position position="234"/>
    </location>
</feature>
<name>A0A382WJS5_9ZZZZ</name>
<gene>
    <name evidence="1" type="ORF">METZ01_LOCUS411897</name>
</gene>
<sequence>MFEPNEDAEVKVIENIKGRSAIIIDDFYKNPDEVRELALSLEYTEDPERIAGFPGKRCFLNTPEVKDKLYNLFLDLCDDELWKSKAQIGSGKIRPFNLDDFNISWSEQAFMVNCTNDSFIVKNPLAEIPHQDYWEKDTEEEYRFQFGCVIYLNTPDECAGGTRLYSYNGQMSIPSNKEGIQNLKDQYGFDVSLGPVLTSMSDDYKFKYVKDKVNSNNNNNPFAVEFEAEMKYNR</sequence>
<proteinExistence type="predicted"/>
<dbReference type="EMBL" id="UINC01160413">
    <property type="protein sequence ID" value="SVD59043.1"/>
    <property type="molecule type" value="Genomic_DNA"/>
</dbReference>